<dbReference type="PANTHER" id="PTHR24567:SF26">
    <property type="entry name" value="REGULATORY PROTEIN YEIL"/>
    <property type="match status" value="1"/>
</dbReference>
<dbReference type="InterPro" id="IPR018335">
    <property type="entry name" value="Tscrpt_reg_HTH_Crp-type_CS"/>
</dbReference>
<evidence type="ECO:0000256" key="3">
    <source>
        <dbReference type="ARBA" id="ARBA00023163"/>
    </source>
</evidence>
<evidence type="ECO:0000256" key="1">
    <source>
        <dbReference type="ARBA" id="ARBA00023015"/>
    </source>
</evidence>
<evidence type="ECO:0000259" key="5">
    <source>
        <dbReference type="PROSITE" id="PS51063"/>
    </source>
</evidence>
<reference evidence="6 7" key="1">
    <citation type="submission" date="2010-08" db="EMBL/GenBank/DDBJ databases">
        <authorList>
            <person name="Weinstock G."/>
            <person name="Sodergren E."/>
            <person name="Clifton S."/>
            <person name="Fulton L."/>
            <person name="Fulton B."/>
            <person name="Courtney L."/>
            <person name="Fronick C."/>
            <person name="Harrison M."/>
            <person name="Strong C."/>
            <person name="Farmer C."/>
            <person name="Delahaunty K."/>
            <person name="Markovic C."/>
            <person name="Hall O."/>
            <person name="Minx P."/>
            <person name="Tomlinson C."/>
            <person name="Mitreva M."/>
            <person name="Hou S."/>
            <person name="Chen J."/>
            <person name="Wollam A."/>
            <person name="Pepin K.H."/>
            <person name="Johnson M."/>
            <person name="Bhonagiri V."/>
            <person name="Zhang X."/>
            <person name="Suruliraj S."/>
            <person name="Warren W."/>
            <person name="Chinwalla A."/>
            <person name="Mardis E.R."/>
            <person name="Wilson R.K."/>
        </authorList>
    </citation>
    <scope>NUCLEOTIDE SEQUENCE [LARGE SCALE GENOMIC DNA]</scope>
    <source>
        <strain evidence="6 7">F0399</strain>
    </source>
</reference>
<dbReference type="HOGENOM" id="CLU_075053_4_1_9"/>
<dbReference type="EMBL" id="AECV01000007">
    <property type="protein sequence ID" value="EFW30156.1"/>
    <property type="molecule type" value="Genomic_DNA"/>
</dbReference>
<dbReference type="GO" id="GO:0003677">
    <property type="term" value="F:DNA binding"/>
    <property type="evidence" value="ECO:0007669"/>
    <property type="project" value="UniProtKB-KW"/>
</dbReference>
<feature type="domain" description="Cyclic nucleotide-binding" evidence="4">
    <location>
        <begin position="19"/>
        <end position="121"/>
    </location>
</feature>
<dbReference type="PANTHER" id="PTHR24567">
    <property type="entry name" value="CRP FAMILY TRANSCRIPTIONAL REGULATORY PROTEIN"/>
    <property type="match status" value="1"/>
</dbReference>
<dbReference type="InterPro" id="IPR014710">
    <property type="entry name" value="RmlC-like_jellyroll"/>
</dbReference>
<gene>
    <name evidence="6" type="ORF">HMPREF9555_00617</name>
</gene>
<protein>
    <submittedName>
        <fullName evidence="6">Cyclic nucleotide-binding domain protein</fullName>
    </submittedName>
</protein>
<dbReference type="GO" id="GO:0005829">
    <property type="term" value="C:cytosol"/>
    <property type="evidence" value="ECO:0007669"/>
    <property type="project" value="TreeGrafter"/>
</dbReference>
<sequence length="233" mass="26179">MMATNDTKNAAQILAKTSLAAGMNEEDLEELLASAEVALRTYPKGAMIFHDGDMPHSLYILLEGEVHILKDTYSGRQIFISEIDHPGDMFGEVYEVLRRPYDMYVRAVTKVRLLEVSSHLFTLDVGAAPHRSALIVQRNLMKIFAGKAYAMHTKLKILASGTLREKIVRYLFPHVDAEGNVTLTVSREFIAAYLAVSRPSLSRELSTMQREGIIEATGRKIRVLDMDVFESYL</sequence>
<dbReference type="AlphaFoldDB" id="E7N0W6"/>
<dbReference type="InterPro" id="IPR018490">
    <property type="entry name" value="cNMP-bd_dom_sf"/>
</dbReference>
<dbReference type="InterPro" id="IPR000595">
    <property type="entry name" value="cNMP-bd_dom"/>
</dbReference>
<dbReference type="Pfam" id="PF00027">
    <property type="entry name" value="cNMP_binding"/>
    <property type="match status" value="1"/>
</dbReference>
<proteinExistence type="predicted"/>
<dbReference type="SMART" id="SM00100">
    <property type="entry name" value="cNMP"/>
    <property type="match status" value="1"/>
</dbReference>
<dbReference type="Pfam" id="PF13545">
    <property type="entry name" value="HTH_Crp_2"/>
    <property type="match status" value="1"/>
</dbReference>
<evidence type="ECO:0000313" key="6">
    <source>
        <dbReference type="EMBL" id="EFW30156.1"/>
    </source>
</evidence>
<dbReference type="CDD" id="cd00038">
    <property type="entry name" value="CAP_ED"/>
    <property type="match status" value="1"/>
</dbReference>
<dbReference type="Gene3D" id="2.60.120.10">
    <property type="entry name" value="Jelly Rolls"/>
    <property type="match status" value="1"/>
</dbReference>
<dbReference type="PROSITE" id="PS50042">
    <property type="entry name" value="CNMP_BINDING_3"/>
    <property type="match status" value="1"/>
</dbReference>
<accession>E7N0W6</accession>
<dbReference type="PROSITE" id="PS00042">
    <property type="entry name" value="HTH_CRP_1"/>
    <property type="match status" value="1"/>
</dbReference>
<organism evidence="6 7">
    <name type="scientific">Selenomonas artemidis F0399</name>
    <dbReference type="NCBI Taxonomy" id="749551"/>
    <lineage>
        <taxon>Bacteria</taxon>
        <taxon>Bacillati</taxon>
        <taxon>Bacillota</taxon>
        <taxon>Negativicutes</taxon>
        <taxon>Selenomonadales</taxon>
        <taxon>Selenomonadaceae</taxon>
        <taxon>Selenomonas</taxon>
    </lineage>
</organism>
<keyword evidence="2" id="KW-0238">DNA-binding</keyword>
<dbReference type="InterPro" id="IPR036390">
    <property type="entry name" value="WH_DNA-bd_sf"/>
</dbReference>
<dbReference type="PROSITE" id="PS51063">
    <property type="entry name" value="HTH_CRP_2"/>
    <property type="match status" value="1"/>
</dbReference>
<feature type="domain" description="HTH crp-type" evidence="5">
    <location>
        <begin position="161"/>
        <end position="227"/>
    </location>
</feature>
<keyword evidence="7" id="KW-1185">Reference proteome</keyword>
<dbReference type="SMART" id="SM00419">
    <property type="entry name" value="HTH_CRP"/>
    <property type="match status" value="1"/>
</dbReference>
<dbReference type="SUPFAM" id="SSF51206">
    <property type="entry name" value="cAMP-binding domain-like"/>
    <property type="match status" value="1"/>
</dbReference>
<dbReference type="InterPro" id="IPR050397">
    <property type="entry name" value="Env_Response_Regulators"/>
</dbReference>
<evidence type="ECO:0000313" key="7">
    <source>
        <dbReference type="Proteomes" id="UP000004633"/>
    </source>
</evidence>
<keyword evidence="1" id="KW-0805">Transcription regulation</keyword>
<evidence type="ECO:0000259" key="4">
    <source>
        <dbReference type="PROSITE" id="PS50042"/>
    </source>
</evidence>
<name>E7N0W6_9FIRM</name>
<dbReference type="GO" id="GO:0003700">
    <property type="term" value="F:DNA-binding transcription factor activity"/>
    <property type="evidence" value="ECO:0007669"/>
    <property type="project" value="InterPro"/>
</dbReference>
<dbReference type="SUPFAM" id="SSF46785">
    <property type="entry name" value="Winged helix' DNA-binding domain"/>
    <property type="match status" value="1"/>
</dbReference>
<dbReference type="InterPro" id="IPR012318">
    <property type="entry name" value="HTH_CRP"/>
</dbReference>
<evidence type="ECO:0000256" key="2">
    <source>
        <dbReference type="ARBA" id="ARBA00023125"/>
    </source>
</evidence>
<keyword evidence="3" id="KW-0804">Transcription</keyword>
<comment type="caution">
    <text evidence="6">The sequence shown here is derived from an EMBL/GenBank/DDBJ whole genome shotgun (WGS) entry which is preliminary data.</text>
</comment>
<dbReference type="STRING" id="749551.HMPREF9555_00617"/>
<dbReference type="Proteomes" id="UP000004633">
    <property type="component" value="Unassembled WGS sequence"/>
</dbReference>